<proteinExistence type="predicted"/>
<evidence type="ECO:0000313" key="4">
    <source>
        <dbReference type="Proteomes" id="UP000268014"/>
    </source>
</evidence>
<dbReference type="Gene3D" id="3.40.33.10">
    <property type="entry name" value="CAP"/>
    <property type="match status" value="2"/>
</dbReference>
<feature type="region of interest" description="Disordered" evidence="1">
    <location>
        <begin position="240"/>
        <end position="278"/>
    </location>
</feature>
<dbReference type="OMA" id="VCANNEM"/>
<dbReference type="OrthoDB" id="5876828at2759"/>
<feature type="domain" description="SCP" evidence="2">
    <location>
        <begin position="39"/>
        <end position="155"/>
    </location>
</feature>
<sequence length="278" mass="30005">MSSNSPSMALDNIFALSTCSSSANARKRAVCANNEMSDAIRSLILNFHNDARRRVAKGQEPNKVGMLNPAKNMWSTSGRFSNPIVQVKSSLDNWWGEVKKVGVSDAENRYTTGALYNFANMVFSETSKIGCAYKICGGTTLVFTCLYNGIGHISNEPMWETGTACSTGSDCTTFPNSVCDDGLCTKGPPVPGKAKFCSELIEYRTPQTRNEQYVPIKLRDDGLSETKVPRYAQSVQVALGANPGTSGNSMVSRKSTKAVPLSESFPLSLPHVSEQGGD</sequence>
<dbReference type="CDD" id="cd05380">
    <property type="entry name" value="CAP_euk"/>
    <property type="match status" value="1"/>
</dbReference>
<dbReference type="Proteomes" id="UP000268014">
    <property type="component" value="Unassembled WGS sequence"/>
</dbReference>
<dbReference type="STRING" id="6290.A0A0N4X338"/>
<organism evidence="5">
    <name type="scientific">Haemonchus placei</name>
    <name type="common">Barber's pole worm</name>
    <dbReference type="NCBI Taxonomy" id="6290"/>
    <lineage>
        <taxon>Eukaryota</taxon>
        <taxon>Metazoa</taxon>
        <taxon>Ecdysozoa</taxon>
        <taxon>Nematoda</taxon>
        <taxon>Chromadorea</taxon>
        <taxon>Rhabditida</taxon>
        <taxon>Rhabditina</taxon>
        <taxon>Rhabditomorpha</taxon>
        <taxon>Strongyloidea</taxon>
        <taxon>Trichostrongylidae</taxon>
        <taxon>Haemonchus</taxon>
    </lineage>
</organism>
<evidence type="ECO:0000256" key="1">
    <source>
        <dbReference type="SAM" id="MobiDB-lite"/>
    </source>
</evidence>
<accession>A0A0N4X338</accession>
<dbReference type="InterPro" id="IPR014044">
    <property type="entry name" value="CAP_dom"/>
</dbReference>
<dbReference type="EMBL" id="UZAF01020807">
    <property type="protein sequence ID" value="VDO73110.1"/>
    <property type="molecule type" value="Genomic_DNA"/>
</dbReference>
<evidence type="ECO:0000313" key="3">
    <source>
        <dbReference type="EMBL" id="VDO73110.1"/>
    </source>
</evidence>
<dbReference type="SUPFAM" id="SSF55797">
    <property type="entry name" value="PR-1-like"/>
    <property type="match status" value="1"/>
</dbReference>
<feature type="compositionally biased region" description="Polar residues" evidence="1">
    <location>
        <begin position="243"/>
        <end position="253"/>
    </location>
</feature>
<dbReference type="InterPro" id="IPR035940">
    <property type="entry name" value="CAP_sf"/>
</dbReference>
<dbReference type="SMART" id="SM00198">
    <property type="entry name" value="SCP"/>
    <property type="match status" value="1"/>
</dbReference>
<dbReference type="Pfam" id="PF00188">
    <property type="entry name" value="CAP"/>
    <property type="match status" value="1"/>
</dbReference>
<dbReference type="AlphaFoldDB" id="A0A0N4X338"/>
<evidence type="ECO:0000259" key="2">
    <source>
        <dbReference type="SMART" id="SM00198"/>
    </source>
</evidence>
<reference evidence="3 4" key="2">
    <citation type="submission" date="2018-11" db="EMBL/GenBank/DDBJ databases">
        <authorList>
            <consortium name="Pathogen Informatics"/>
        </authorList>
    </citation>
    <scope>NUCLEOTIDE SEQUENCE [LARGE SCALE GENOMIC DNA]</scope>
    <source>
        <strain evidence="3 4">MHpl1</strain>
    </source>
</reference>
<name>A0A0N4X338_HAEPC</name>
<protein>
    <submittedName>
        <fullName evidence="5">SCP domain-containing protein</fullName>
    </submittedName>
</protein>
<reference evidence="5" key="1">
    <citation type="submission" date="2017-02" db="UniProtKB">
        <authorList>
            <consortium name="WormBaseParasite"/>
        </authorList>
    </citation>
    <scope>IDENTIFICATION</scope>
</reference>
<dbReference type="WBParaSite" id="HPLM_0001878001-mRNA-1">
    <property type="protein sequence ID" value="HPLM_0001878001-mRNA-1"/>
    <property type="gene ID" value="HPLM_0001878001"/>
</dbReference>
<evidence type="ECO:0000313" key="5">
    <source>
        <dbReference type="WBParaSite" id="HPLM_0001878001-mRNA-1"/>
    </source>
</evidence>
<keyword evidence="4" id="KW-1185">Reference proteome</keyword>
<gene>
    <name evidence="3" type="ORF">HPLM_LOCUS18772</name>
</gene>